<reference evidence="3" key="2">
    <citation type="submission" date="2017-02" db="EMBL/GenBank/DDBJ databases">
        <title>Sunflower complete genome.</title>
        <authorList>
            <person name="Langlade N."/>
            <person name="Munos S."/>
        </authorList>
    </citation>
    <scope>NUCLEOTIDE SEQUENCE [LARGE SCALE GENOMIC DNA]</scope>
    <source>
        <tissue evidence="3">Leaves</tissue>
    </source>
</reference>
<dbReference type="EMBL" id="MNCJ02000321">
    <property type="protein sequence ID" value="KAF5802740.1"/>
    <property type="molecule type" value="Genomic_DNA"/>
</dbReference>
<accession>A0A251UKR7</accession>
<reference evidence="2 4" key="1">
    <citation type="journal article" date="2017" name="Nature">
        <title>The sunflower genome provides insights into oil metabolism, flowering and Asterid evolution.</title>
        <authorList>
            <person name="Badouin H."/>
            <person name="Gouzy J."/>
            <person name="Grassa C.J."/>
            <person name="Murat F."/>
            <person name="Staton S.E."/>
            <person name="Cottret L."/>
            <person name="Lelandais-Briere C."/>
            <person name="Owens G.L."/>
            <person name="Carrere S."/>
            <person name="Mayjonade B."/>
            <person name="Legrand L."/>
            <person name="Gill N."/>
            <person name="Kane N.C."/>
            <person name="Bowers J.E."/>
            <person name="Hubner S."/>
            <person name="Bellec A."/>
            <person name="Berard A."/>
            <person name="Berges H."/>
            <person name="Blanchet N."/>
            <person name="Boniface M.C."/>
            <person name="Brunel D."/>
            <person name="Catrice O."/>
            <person name="Chaidir N."/>
            <person name="Claudel C."/>
            <person name="Donnadieu C."/>
            <person name="Faraut T."/>
            <person name="Fievet G."/>
            <person name="Helmstetter N."/>
            <person name="King M."/>
            <person name="Knapp S.J."/>
            <person name="Lai Z."/>
            <person name="Le Paslier M.C."/>
            <person name="Lippi Y."/>
            <person name="Lorenzon L."/>
            <person name="Mandel J.R."/>
            <person name="Marage G."/>
            <person name="Marchand G."/>
            <person name="Marquand E."/>
            <person name="Bret-Mestries E."/>
            <person name="Morien E."/>
            <person name="Nambeesan S."/>
            <person name="Nguyen T."/>
            <person name="Pegot-Espagnet P."/>
            <person name="Pouilly N."/>
            <person name="Raftis F."/>
            <person name="Sallet E."/>
            <person name="Schiex T."/>
            <person name="Thomas J."/>
            <person name="Vandecasteele C."/>
            <person name="Vares D."/>
            <person name="Vear F."/>
            <person name="Vautrin S."/>
            <person name="Crespi M."/>
            <person name="Mangin B."/>
            <person name="Burke J.M."/>
            <person name="Salse J."/>
            <person name="Munos S."/>
            <person name="Vincourt P."/>
            <person name="Rieseberg L.H."/>
            <person name="Langlade N.B."/>
        </authorList>
    </citation>
    <scope>NUCLEOTIDE SEQUENCE [LARGE SCALE GENOMIC DNA]</scope>
    <source>
        <strain evidence="4">cv. SF193</strain>
        <tissue evidence="2">Leaves</tissue>
    </source>
</reference>
<keyword evidence="1" id="KW-0732">Signal</keyword>
<reference evidence="2" key="3">
    <citation type="submission" date="2020-06" db="EMBL/GenBank/DDBJ databases">
        <title>Helianthus annuus Genome sequencing and assembly Release 2.</title>
        <authorList>
            <person name="Gouzy J."/>
            <person name="Langlade N."/>
            <person name="Munos S."/>
        </authorList>
    </citation>
    <scope>NUCLEOTIDE SEQUENCE</scope>
    <source>
        <tissue evidence="2">Leaves</tissue>
    </source>
</reference>
<evidence type="ECO:0000313" key="2">
    <source>
        <dbReference type="EMBL" id="KAF5802740.1"/>
    </source>
</evidence>
<dbReference type="Gramene" id="mRNA:HanXRQr2_Chr06g0263111">
    <property type="protein sequence ID" value="mRNA:HanXRQr2_Chr06g0263111"/>
    <property type="gene ID" value="HanXRQr2_Chr06g0263111"/>
</dbReference>
<feature type="signal peptide" evidence="1">
    <location>
        <begin position="1"/>
        <end position="17"/>
    </location>
</feature>
<proteinExistence type="predicted"/>
<dbReference type="STRING" id="4232.A0A251UKR7"/>
<keyword evidence="4" id="KW-1185">Reference proteome</keyword>
<evidence type="ECO:0000256" key="1">
    <source>
        <dbReference type="SAM" id="SignalP"/>
    </source>
</evidence>
<dbReference type="AlphaFoldDB" id="A0A251UKR7"/>
<gene>
    <name evidence="3" type="ORF">HannXRQ_Chr05g0131561</name>
    <name evidence="2" type="ORF">HanXRQr2_Chr06g0263111</name>
</gene>
<feature type="chain" id="PRO_5011993089" evidence="1">
    <location>
        <begin position="18"/>
        <end position="60"/>
    </location>
</feature>
<name>A0A251UKR7_HELAN</name>
<dbReference type="EMBL" id="CM007894">
    <property type="protein sequence ID" value="OTG23977.1"/>
    <property type="molecule type" value="Genomic_DNA"/>
</dbReference>
<evidence type="ECO:0000313" key="3">
    <source>
        <dbReference type="EMBL" id="OTG23977.1"/>
    </source>
</evidence>
<organism evidence="3 4">
    <name type="scientific">Helianthus annuus</name>
    <name type="common">Common sunflower</name>
    <dbReference type="NCBI Taxonomy" id="4232"/>
    <lineage>
        <taxon>Eukaryota</taxon>
        <taxon>Viridiplantae</taxon>
        <taxon>Streptophyta</taxon>
        <taxon>Embryophyta</taxon>
        <taxon>Tracheophyta</taxon>
        <taxon>Spermatophyta</taxon>
        <taxon>Magnoliopsida</taxon>
        <taxon>eudicotyledons</taxon>
        <taxon>Gunneridae</taxon>
        <taxon>Pentapetalae</taxon>
        <taxon>asterids</taxon>
        <taxon>campanulids</taxon>
        <taxon>Asterales</taxon>
        <taxon>Asteraceae</taxon>
        <taxon>Asteroideae</taxon>
        <taxon>Heliantheae alliance</taxon>
        <taxon>Heliantheae</taxon>
        <taxon>Helianthus</taxon>
    </lineage>
</organism>
<sequence>MVCLFLVLLLQIDGSVPNTRVTANCGVVKPKVAAAEYISQVEYSELADAATIRSKCRDQL</sequence>
<evidence type="ECO:0000313" key="4">
    <source>
        <dbReference type="Proteomes" id="UP000215914"/>
    </source>
</evidence>
<dbReference type="InParanoid" id="A0A251UKR7"/>
<protein>
    <submittedName>
        <fullName evidence="3">Uncharacterized protein</fullName>
    </submittedName>
</protein>
<dbReference type="Proteomes" id="UP000215914">
    <property type="component" value="Chromosome 5"/>
</dbReference>